<sequence length="465" mass="48969">MNFPLIINLVVFVALLLLVAKASRTGWSLSKKVLVGLVVGVLFGLALHIIYGENSPVIKESVSWFNLVGNGYVQLLQMIVMPLVFASILSAVARLHNASSLGKISLLTIGVLLFTTAIAAAVGVFVTWLFGLNASGLVQGAQETARLAAIQSNYVGKVADLSAPQLLLSFVPKNPFADLTGASPTSIISVVIFAAFLGVAALQLLKDDVEKGQRVLKAIDTLQAWVMKLVRLIMKLTPYGVLALMTKVVATSNLSDIIKLGSFVLASYLGLAIMFAVHALLLSVNGVNPLRFFRKVWPVITFAFTSRSSAATIPLSVEAQTRRLGIPESIASFAASFGATIGQNGCAGLYPTMLAVMVAPTVGINPFDPMWIATLIGIVTLSSAGVAGVGGGATFAALIVLPAMGLPVTLVALLISIEPLIDMGRTALNVNGSMTAGTLTSQWLKQTDRQIMNTDADNEAELAHR</sequence>
<dbReference type="InterPro" id="IPR036458">
    <property type="entry name" value="Na:dicarbo_symporter_sf"/>
</dbReference>
<protein>
    <submittedName>
        <fullName evidence="10">L-cystine transporter</fullName>
    </submittedName>
</protein>
<feature type="transmembrane region" description="Helical" evidence="8">
    <location>
        <begin position="370"/>
        <end position="389"/>
    </location>
</feature>
<evidence type="ECO:0000256" key="3">
    <source>
        <dbReference type="ARBA" id="ARBA00022448"/>
    </source>
</evidence>
<dbReference type="KEGG" id="epe:CI789_09195"/>
<keyword evidence="3" id="KW-0813">Transport</keyword>
<comment type="caution">
    <text evidence="10">The sequence shown here is derived from an EMBL/GenBank/DDBJ whole genome shotgun (WGS) entry which is preliminary data.</text>
</comment>
<feature type="transmembrane region" description="Helical" evidence="8">
    <location>
        <begin position="104"/>
        <end position="130"/>
    </location>
</feature>
<reference evidence="10 11" key="1">
    <citation type="journal article" date="2019" name="Sci. Rep.">
        <title>Differences in resource use lead to coexistence of seed-transmitted microbial populations.</title>
        <authorList>
            <person name="Torres-Cortes G."/>
            <person name="Garcia B.J."/>
            <person name="Compant S."/>
            <person name="Rezki S."/>
            <person name="Jones P."/>
            <person name="Preveaux A."/>
            <person name="Briand M."/>
            <person name="Roulet A."/>
            <person name="Bouchez O."/>
            <person name="Jacobson D."/>
            <person name="Barret M."/>
        </authorList>
    </citation>
    <scope>NUCLEOTIDE SEQUENCE [LARGE SCALE GENOMIC DNA]</scope>
    <source>
        <strain evidence="10 11">CFBP13511</strain>
    </source>
</reference>
<accession>A0A3Q8HJT8</accession>
<dbReference type="FunFam" id="1.10.3860.10:FF:000004">
    <property type="entry name" value="L-cystine transporter tcyP"/>
    <property type="match status" value="1"/>
</dbReference>
<feature type="transmembrane region" description="Helical" evidence="8">
    <location>
        <begin position="395"/>
        <end position="415"/>
    </location>
</feature>
<dbReference type="AlphaFoldDB" id="A0A3Q8HJT8"/>
<dbReference type="GO" id="GO:0015293">
    <property type="term" value="F:symporter activity"/>
    <property type="evidence" value="ECO:0007669"/>
    <property type="project" value="InterPro"/>
</dbReference>
<keyword evidence="7 8" id="KW-0472">Membrane</keyword>
<dbReference type="PRINTS" id="PR00173">
    <property type="entry name" value="EDTRNSPORT"/>
</dbReference>
<dbReference type="Proteomes" id="UP000661012">
    <property type="component" value="Unassembled WGS sequence"/>
</dbReference>
<name>A0A3Q8HJT8_9GAMM</name>
<dbReference type="Gene3D" id="1.10.3860.10">
    <property type="entry name" value="Sodium:dicarboxylate symporter"/>
    <property type="match status" value="1"/>
</dbReference>
<evidence type="ECO:0000256" key="8">
    <source>
        <dbReference type="SAM" id="Phobius"/>
    </source>
</evidence>
<feature type="transmembrane region" description="Helical" evidence="8">
    <location>
        <begin position="34"/>
        <end position="51"/>
    </location>
</feature>
<dbReference type="STRING" id="1219360.GCA_001571305_01037"/>
<feature type="transmembrane region" description="Helical" evidence="8">
    <location>
        <begin position="337"/>
        <end position="358"/>
    </location>
</feature>
<evidence type="ECO:0000256" key="5">
    <source>
        <dbReference type="ARBA" id="ARBA00022970"/>
    </source>
</evidence>
<dbReference type="Pfam" id="PF00375">
    <property type="entry name" value="SDF"/>
    <property type="match status" value="1"/>
</dbReference>
<dbReference type="InterPro" id="IPR001991">
    <property type="entry name" value="Na-dicarboxylate_symporter"/>
</dbReference>
<dbReference type="RefSeq" id="WP_062743511.1">
    <property type="nucleotide sequence ID" value="NZ_CP022725.1"/>
</dbReference>
<evidence type="ECO:0000313" key="12">
    <source>
        <dbReference type="Proteomes" id="UP000661012"/>
    </source>
</evidence>
<dbReference type="SUPFAM" id="SSF118215">
    <property type="entry name" value="Proton glutamate symport protein"/>
    <property type="match status" value="1"/>
</dbReference>
<evidence type="ECO:0000256" key="7">
    <source>
        <dbReference type="ARBA" id="ARBA00023136"/>
    </source>
</evidence>
<organism evidence="10 11">
    <name type="scientific">Erwinia persicina</name>
    <dbReference type="NCBI Taxonomy" id="55211"/>
    <lineage>
        <taxon>Bacteria</taxon>
        <taxon>Pseudomonadati</taxon>
        <taxon>Pseudomonadota</taxon>
        <taxon>Gammaproteobacteria</taxon>
        <taxon>Enterobacterales</taxon>
        <taxon>Erwiniaceae</taxon>
        <taxon>Erwinia</taxon>
    </lineage>
</organism>
<evidence type="ECO:0000313" key="9">
    <source>
        <dbReference type="EMBL" id="MBD8105330.1"/>
    </source>
</evidence>
<evidence type="ECO:0000256" key="6">
    <source>
        <dbReference type="ARBA" id="ARBA00022989"/>
    </source>
</evidence>
<keyword evidence="12" id="KW-1185">Reference proteome</keyword>
<dbReference type="EMBL" id="QGAC01000001">
    <property type="protein sequence ID" value="TKJ94976.1"/>
    <property type="molecule type" value="Genomic_DNA"/>
</dbReference>
<dbReference type="Proteomes" id="UP000306393">
    <property type="component" value="Unassembled WGS sequence"/>
</dbReference>
<evidence type="ECO:0000256" key="1">
    <source>
        <dbReference type="ARBA" id="ARBA00004141"/>
    </source>
</evidence>
<dbReference type="OrthoDB" id="7778689at2"/>
<comment type="subcellular location">
    <subcellularLocation>
        <location evidence="1">Membrane</location>
        <topology evidence="1">Multi-pass membrane protein</topology>
    </subcellularLocation>
</comment>
<feature type="transmembrane region" description="Helical" evidence="8">
    <location>
        <begin position="265"/>
        <end position="284"/>
    </location>
</feature>
<keyword evidence="5" id="KW-0029">Amino-acid transport</keyword>
<evidence type="ECO:0000256" key="2">
    <source>
        <dbReference type="ARBA" id="ARBA00006148"/>
    </source>
</evidence>
<proteinExistence type="inferred from homology"/>
<reference evidence="9 12" key="2">
    <citation type="journal article" date="2020" name="FEMS Microbiol. Ecol.">
        <title>Temporal dynamics of bacterial communities during seed development and maturation.</title>
        <authorList>
            <person name="Chesneau G."/>
            <person name="Torres-Cortes G."/>
            <person name="Briand M."/>
            <person name="Darrasse A."/>
            <person name="Preveaux A."/>
            <person name="Marais C."/>
            <person name="Jacques M.A."/>
            <person name="Shade A."/>
            <person name="Barret M."/>
        </authorList>
    </citation>
    <scope>NUCLEOTIDE SEQUENCE [LARGE SCALE GENOMIC DNA]</scope>
    <source>
        <strain evidence="9 12">CFBP13732</strain>
    </source>
</reference>
<feature type="transmembrane region" description="Helical" evidence="8">
    <location>
        <begin position="71"/>
        <end position="92"/>
    </location>
</feature>
<dbReference type="PANTHER" id="PTHR42865">
    <property type="entry name" value="PROTON/GLUTAMATE-ASPARTATE SYMPORTER"/>
    <property type="match status" value="1"/>
</dbReference>
<gene>
    <name evidence="10" type="ORF">EpCFBP13511_01060</name>
    <name evidence="9" type="ORF">IFT93_02695</name>
</gene>
<evidence type="ECO:0000313" key="11">
    <source>
        <dbReference type="Proteomes" id="UP000306393"/>
    </source>
</evidence>
<dbReference type="PANTHER" id="PTHR42865:SF5">
    <property type="entry name" value="L-CYSTINE TRANSPORTER TCYP"/>
    <property type="match status" value="1"/>
</dbReference>
<dbReference type="GO" id="GO:0015184">
    <property type="term" value="F:L-cystine transmembrane transporter activity"/>
    <property type="evidence" value="ECO:0007669"/>
    <property type="project" value="TreeGrafter"/>
</dbReference>
<comment type="similarity">
    <text evidence="2">Belongs to the dicarboxylate/amino acid:cation symporter (DAACS) (TC 2.A.23) family.</text>
</comment>
<dbReference type="GO" id="GO:0005886">
    <property type="term" value="C:plasma membrane"/>
    <property type="evidence" value="ECO:0007669"/>
    <property type="project" value="TreeGrafter"/>
</dbReference>
<keyword evidence="6 8" id="KW-1133">Transmembrane helix</keyword>
<evidence type="ECO:0000313" key="10">
    <source>
        <dbReference type="EMBL" id="TKJ94976.1"/>
    </source>
</evidence>
<feature type="transmembrane region" description="Helical" evidence="8">
    <location>
        <begin position="186"/>
        <end position="205"/>
    </location>
</feature>
<keyword evidence="4 8" id="KW-0812">Transmembrane</keyword>
<feature type="transmembrane region" description="Helical" evidence="8">
    <location>
        <begin position="6"/>
        <end position="22"/>
    </location>
</feature>
<dbReference type="EMBL" id="JACYNN010000001">
    <property type="protein sequence ID" value="MBD8105330.1"/>
    <property type="molecule type" value="Genomic_DNA"/>
</dbReference>
<evidence type="ECO:0000256" key="4">
    <source>
        <dbReference type="ARBA" id="ARBA00022692"/>
    </source>
</evidence>